<dbReference type="GO" id="GO:0005829">
    <property type="term" value="C:cytosol"/>
    <property type="evidence" value="ECO:0007669"/>
    <property type="project" value="TreeGrafter"/>
</dbReference>
<protein>
    <submittedName>
        <fullName evidence="1">Uncharacterized protein</fullName>
    </submittedName>
</protein>
<sequence>MGKDLSTYSDISDVVTRSIDLSLDVDFETLEVRGWTTLQLEVLAKEEIREVVLDAKGLEIQAVVDDTLDTKLDFVLGEDNKVMGRKLTILLSQGARAQDSLTVG</sequence>
<gene>
    <name evidence="1" type="ORF">RMAR00112_LOCUS14235</name>
</gene>
<proteinExistence type="predicted"/>
<dbReference type="Gene3D" id="2.60.40.1730">
    <property type="entry name" value="tricorn interacting facor f3 domain"/>
    <property type="match status" value="1"/>
</dbReference>
<name>A0A7S2ZNS3_9RHOD</name>
<dbReference type="GO" id="GO:0004301">
    <property type="term" value="F:epoxide hydrolase activity"/>
    <property type="evidence" value="ECO:0007669"/>
    <property type="project" value="TreeGrafter"/>
</dbReference>
<dbReference type="InterPro" id="IPR042097">
    <property type="entry name" value="Aminopeptidase_N-like_N_sf"/>
</dbReference>
<dbReference type="PANTHER" id="PTHR45726">
    <property type="entry name" value="LEUKOTRIENE A-4 HYDROLASE"/>
    <property type="match status" value="1"/>
</dbReference>
<evidence type="ECO:0000313" key="1">
    <source>
        <dbReference type="EMBL" id="CAE0046258.1"/>
    </source>
</evidence>
<accession>A0A7S2ZNS3</accession>
<reference evidence="1" key="1">
    <citation type="submission" date="2021-01" db="EMBL/GenBank/DDBJ databases">
        <authorList>
            <person name="Corre E."/>
            <person name="Pelletier E."/>
            <person name="Niang G."/>
            <person name="Scheremetjew M."/>
            <person name="Finn R."/>
            <person name="Kale V."/>
            <person name="Holt S."/>
            <person name="Cochrane G."/>
            <person name="Meng A."/>
            <person name="Brown T."/>
            <person name="Cohen L."/>
        </authorList>
    </citation>
    <scope>NUCLEOTIDE SEQUENCE</scope>
    <source>
        <strain evidence="1">CCMP 769</strain>
    </source>
</reference>
<dbReference type="AlphaFoldDB" id="A0A7S2ZNS3"/>
<dbReference type="PANTHER" id="PTHR45726:SF3">
    <property type="entry name" value="LEUKOTRIENE A-4 HYDROLASE"/>
    <property type="match status" value="1"/>
</dbReference>
<dbReference type="SUPFAM" id="SSF63737">
    <property type="entry name" value="Leukotriene A4 hydrolase N-terminal domain"/>
    <property type="match status" value="1"/>
</dbReference>
<dbReference type="EMBL" id="HBHW01018544">
    <property type="protein sequence ID" value="CAE0046258.1"/>
    <property type="molecule type" value="Transcribed_RNA"/>
</dbReference>
<dbReference type="InterPro" id="IPR034015">
    <property type="entry name" value="M1_LTA4H"/>
</dbReference>
<dbReference type="GO" id="GO:0043171">
    <property type="term" value="P:peptide catabolic process"/>
    <property type="evidence" value="ECO:0007669"/>
    <property type="project" value="TreeGrafter"/>
</dbReference>
<organism evidence="1">
    <name type="scientific">Rhodosorus marinus</name>
    <dbReference type="NCBI Taxonomy" id="101924"/>
    <lineage>
        <taxon>Eukaryota</taxon>
        <taxon>Rhodophyta</taxon>
        <taxon>Stylonematophyceae</taxon>
        <taxon>Stylonematales</taxon>
        <taxon>Stylonemataceae</taxon>
        <taxon>Rhodosorus</taxon>
    </lineage>
</organism>
<dbReference type="GO" id="GO:0004177">
    <property type="term" value="F:aminopeptidase activity"/>
    <property type="evidence" value="ECO:0007669"/>
    <property type="project" value="TreeGrafter"/>
</dbReference>